<dbReference type="PRINTS" id="PR01576">
    <property type="entry name" value="PDEFORMYLASE"/>
</dbReference>
<evidence type="ECO:0000313" key="9">
    <source>
        <dbReference type="Proteomes" id="UP000575985"/>
    </source>
</evidence>
<keyword evidence="3 6" id="KW-0378">Hydrolase</keyword>
<dbReference type="EC" id="3.5.1.88" evidence="6"/>
<keyword evidence="5 6" id="KW-0408">Iron</keyword>
<dbReference type="CDD" id="cd00487">
    <property type="entry name" value="Pep_deformylase"/>
    <property type="match status" value="1"/>
</dbReference>
<dbReference type="GO" id="GO:0006412">
    <property type="term" value="P:translation"/>
    <property type="evidence" value="ECO:0007669"/>
    <property type="project" value="UniProtKB-UniRule"/>
</dbReference>
<comment type="function">
    <text evidence="6">Removes the formyl group from the N-terminal Met of newly synthesized proteins. Requires at least a dipeptide for an efficient rate of reaction. N-terminal L-methionine is a prerequisite for activity but the enzyme has broad specificity at other positions.</text>
</comment>
<feature type="active site" evidence="6">
    <location>
        <position position="177"/>
    </location>
</feature>
<evidence type="ECO:0000256" key="4">
    <source>
        <dbReference type="ARBA" id="ARBA00022917"/>
    </source>
</evidence>
<dbReference type="InterPro" id="IPR036821">
    <property type="entry name" value="Peptide_deformylase_sf"/>
</dbReference>
<evidence type="ECO:0000256" key="1">
    <source>
        <dbReference type="ARBA" id="ARBA00010759"/>
    </source>
</evidence>
<dbReference type="SUPFAM" id="SSF56420">
    <property type="entry name" value="Peptide deformylase"/>
    <property type="match status" value="1"/>
</dbReference>
<feature type="binding site" evidence="6">
    <location>
        <position position="180"/>
    </location>
    <ligand>
        <name>Fe cation</name>
        <dbReference type="ChEBI" id="CHEBI:24875"/>
    </ligand>
</feature>
<dbReference type="GO" id="GO:0042586">
    <property type="term" value="F:peptide deformylase activity"/>
    <property type="evidence" value="ECO:0007669"/>
    <property type="project" value="UniProtKB-UniRule"/>
</dbReference>
<keyword evidence="9" id="KW-1185">Reference proteome</keyword>
<dbReference type="FunFam" id="3.90.45.10:FF:000004">
    <property type="entry name" value="Peptide deformylase"/>
    <property type="match status" value="1"/>
</dbReference>
<dbReference type="Pfam" id="PF01327">
    <property type="entry name" value="Pep_deformylase"/>
    <property type="match status" value="1"/>
</dbReference>
<dbReference type="AlphaFoldDB" id="A0A853BFW8"/>
<keyword evidence="4 6" id="KW-0648">Protein biosynthesis</keyword>
<dbReference type="HAMAP" id="MF_00163">
    <property type="entry name" value="Pep_deformylase"/>
    <property type="match status" value="1"/>
</dbReference>
<keyword evidence="2 6" id="KW-0479">Metal-binding</keyword>
<sequence length="234" mass="25781">MPEPSIPQEPADQRVRVQGEPVESFPEMAPEAMRGRSRAITVVGEDVLHRRNRDVAPEQFGTPELAALVDDMFATMYVAEGVGLAANQVGVDLRLFVYDCHDDDGVRHVGHVCNPVLAERDPEDSPLVVDNEGCLSVPGPHAEVPRAEYAAVRGFDRDGNPVEVEGTGYFARCLQHETDHTLGRLYIDRLGKRPRRKVLKQMEEMREEVFARREANAAKLAEQQAAAGASAAES</sequence>
<evidence type="ECO:0000313" key="8">
    <source>
        <dbReference type="EMBL" id="NYI94209.1"/>
    </source>
</evidence>
<evidence type="ECO:0000256" key="2">
    <source>
        <dbReference type="ARBA" id="ARBA00022723"/>
    </source>
</evidence>
<protein>
    <recommendedName>
        <fullName evidence="6">Peptide deformylase</fullName>
        <shortName evidence="6">PDF</shortName>
        <ecNumber evidence="6">3.5.1.88</ecNumber>
    </recommendedName>
    <alternativeName>
        <fullName evidence="6">Polypeptide deformylase</fullName>
    </alternativeName>
</protein>
<evidence type="ECO:0000256" key="3">
    <source>
        <dbReference type="ARBA" id="ARBA00022801"/>
    </source>
</evidence>
<dbReference type="PANTHER" id="PTHR10458:SF2">
    <property type="entry name" value="PEPTIDE DEFORMYLASE, MITOCHONDRIAL"/>
    <property type="match status" value="1"/>
</dbReference>
<gene>
    <name evidence="6" type="primary">def</name>
    <name evidence="8" type="ORF">HNR12_000486</name>
</gene>
<dbReference type="RefSeq" id="WP_179765903.1">
    <property type="nucleotide sequence ID" value="NZ_JACCFO010000001.1"/>
</dbReference>
<dbReference type="Proteomes" id="UP000575985">
    <property type="component" value="Unassembled WGS sequence"/>
</dbReference>
<evidence type="ECO:0000256" key="5">
    <source>
        <dbReference type="ARBA" id="ARBA00023004"/>
    </source>
</evidence>
<comment type="catalytic activity">
    <reaction evidence="6">
        <text>N-terminal N-formyl-L-methionyl-[peptide] + H2O = N-terminal L-methionyl-[peptide] + formate</text>
        <dbReference type="Rhea" id="RHEA:24420"/>
        <dbReference type="Rhea" id="RHEA-COMP:10639"/>
        <dbReference type="Rhea" id="RHEA-COMP:10640"/>
        <dbReference type="ChEBI" id="CHEBI:15377"/>
        <dbReference type="ChEBI" id="CHEBI:15740"/>
        <dbReference type="ChEBI" id="CHEBI:49298"/>
        <dbReference type="ChEBI" id="CHEBI:64731"/>
        <dbReference type="EC" id="3.5.1.88"/>
    </reaction>
</comment>
<reference evidence="8 9" key="1">
    <citation type="submission" date="2020-07" db="EMBL/GenBank/DDBJ databases">
        <title>Sequencing the genomes of 1000 actinobacteria strains.</title>
        <authorList>
            <person name="Klenk H.-P."/>
        </authorList>
    </citation>
    <scope>NUCLEOTIDE SEQUENCE [LARGE SCALE GENOMIC DNA]</scope>
    <source>
        <strain evidence="8 9">DSM 45927</strain>
    </source>
</reference>
<comment type="caution">
    <text evidence="8">The sequence shown here is derived from an EMBL/GenBank/DDBJ whole genome shotgun (WGS) entry which is preliminary data.</text>
</comment>
<dbReference type="NCBIfam" id="TIGR00079">
    <property type="entry name" value="pept_deformyl"/>
    <property type="match status" value="1"/>
</dbReference>
<feature type="region of interest" description="Disordered" evidence="7">
    <location>
        <begin position="1"/>
        <end position="23"/>
    </location>
</feature>
<name>A0A853BFW8_9ACTN</name>
<feature type="binding site" evidence="6">
    <location>
        <position position="134"/>
    </location>
    <ligand>
        <name>Fe cation</name>
        <dbReference type="ChEBI" id="CHEBI:24875"/>
    </ligand>
</feature>
<comment type="cofactor">
    <cofactor evidence="6">
        <name>Fe(2+)</name>
        <dbReference type="ChEBI" id="CHEBI:29033"/>
    </cofactor>
    <text evidence="6">Binds 1 Fe(2+) ion.</text>
</comment>
<accession>A0A853BFW8</accession>
<dbReference type="GO" id="GO:0046872">
    <property type="term" value="F:metal ion binding"/>
    <property type="evidence" value="ECO:0007669"/>
    <property type="project" value="UniProtKB-KW"/>
</dbReference>
<dbReference type="Gene3D" id="3.90.45.10">
    <property type="entry name" value="Peptide deformylase"/>
    <property type="match status" value="1"/>
</dbReference>
<dbReference type="EMBL" id="JACCFO010000001">
    <property type="protein sequence ID" value="NYI94209.1"/>
    <property type="molecule type" value="Genomic_DNA"/>
</dbReference>
<evidence type="ECO:0000256" key="6">
    <source>
        <dbReference type="HAMAP-Rule" id="MF_00163"/>
    </source>
</evidence>
<comment type="similarity">
    <text evidence="1 6">Belongs to the polypeptide deformylase family.</text>
</comment>
<dbReference type="PANTHER" id="PTHR10458">
    <property type="entry name" value="PEPTIDE DEFORMYLASE"/>
    <property type="match status" value="1"/>
</dbReference>
<dbReference type="NCBIfam" id="NF001159">
    <property type="entry name" value="PRK00150.1-3"/>
    <property type="match status" value="1"/>
</dbReference>
<proteinExistence type="inferred from homology"/>
<feature type="binding site" evidence="6">
    <location>
        <position position="176"/>
    </location>
    <ligand>
        <name>Fe cation</name>
        <dbReference type="ChEBI" id="CHEBI:24875"/>
    </ligand>
</feature>
<organism evidence="8 9">
    <name type="scientific">Streptomonospora nanhaiensis</name>
    <dbReference type="NCBI Taxonomy" id="1323731"/>
    <lineage>
        <taxon>Bacteria</taxon>
        <taxon>Bacillati</taxon>
        <taxon>Actinomycetota</taxon>
        <taxon>Actinomycetes</taxon>
        <taxon>Streptosporangiales</taxon>
        <taxon>Nocardiopsidaceae</taxon>
        <taxon>Streptomonospora</taxon>
    </lineage>
</organism>
<dbReference type="InterPro" id="IPR023635">
    <property type="entry name" value="Peptide_deformylase"/>
</dbReference>
<evidence type="ECO:0000256" key="7">
    <source>
        <dbReference type="SAM" id="MobiDB-lite"/>
    </source>
</evidence>